<sequence>MSSLRPKLDIEQLFERGTDQDLQSRFQKILHYNSFTLQNLNELKDLYERIAGERPNLVQLFERFFNEINPQAARLIPTSAIEDYVHNFFNAERDDAYFGRILAFFTSLHRYKFEAGETIVVFNQFSFYVCTHILHHLGMRPKRALTMLQSFQSAVNIDQQILVNAFQERVVNNVVADISVLVDKNAKIMFMKDLIFNLDKQSDEIQSSTAATEQITASIVEVAESSTRISEKTADSVEYAINSKQTIENTLDEIFKTEETFGSIVDTFAELQKRVNDIENVVTLINEIAAQTNLLALNASIEAARAGEHGRGFAVVAQEVRNLAENTVSALDEVSNNVKHLKSYSNNVSNSIQETTTIISKATDEAKESLPLLTAIVEAIEDINVDVTNTAAISEQQAASIDEVSNRMVEMTHLQEDIRDYGNSTSEAIYDLSLAINDFRTKVIDENNVYLSSEALLQLSKADHILWKWKIYNMFLGLEDVNPNEIAGHKDCRLGKWYFTPYTKERLGHLQAYRDLDEHHADVHECARKAATEFRAGNIPQAEKALQRIETASNEVLHLLDELIDYIRSEQK</sequence>
<organism evidence="5 6">
    <name type="scientific">Savagea faecisuis</name>
    <dbReference type="NCBI Taxonomy" id="1274803"/>
    <lineage>
        <taxon>Bacteria</taxon>
        <taxon>Bacillati</taxon>
        <taxon>Bacillota</taxon>
        <taxon>Bacilli</taxon>
        <taxon>Bacillales</taxon>
        <taxon>Caryophanaceae</taxon>
        <taxon>Savagea</taxon>
    </lineage>
</organism>
<gene>
    <name evidence="5" type="ORF">ACFQ0V_00340</name>
</gene>
<feature type="domain" description="Methyl-accepting transducer" evidence="4">
    <location>
        <begin position="199"/>
        <end position="412"/>
    </location>
</feature>
<dbReference type="RefSeq" id="WP_381008593.1">
    <property type="nucleotide sequence ID" value="NZ_JBHTJF010000001.1"/>
</dbReference>
<dbReference type="InterPro" id="IPR025991">
    <property type="entry name" value="Chemoreceptor_zinc-bind_dom"/>
</dbReference>
<evidence type="ECO:0000313" key="5">
    <source>
        <dbReference type="EMBL" id="MFD0942240.1"/>
    </source>
</evidence>
<evidence type="ECO:0000256" key="1">
    <source>
        <dbReference type="ARBA" id="ARBA00023224"/>
    </source>
</evidence>
<dbReference type="SUPFAM" id="SSF58104">
    <property type="entry name" value="Methyl-accepting chemotaxis protein (MCP) signaling domain"/>
    <property type="match status" value="1"/>
</dbReference>
<accession>A0ABW3GWH1</accession>
<evidence type="ECO:0000256" key="2">
    <source>
        <dbReference type="ARBA" id="ARBA00029447"/>
    </source>
</evidence>
<dbReference type="PANTHER" id="PTHR32089:SF112">
    <property type="entry name" value="LYSOZYME-LIKE PROTEIN-RELATED"/>
    <property type="match status" value="1"/>
</dbReference>
<keyword evidence="6" id="KW-1185">Reference proteome</keyword>
<reference evidence="6" key="1">
    <citation type="journal article" date="2019" name="Int. J. Syst. Evol. Microbiol.">
        <title>The Global Catalogue of Microorganisms (GCM) 10K type strain sequencing project: providing services to taxonomists for standard genome sequencing and annotation.</title>
        <authorList>
            <consortium name="The Broad Institute Genomics Platform"/>
            <consortium name="The Broad Institute Genome Sequencing Center for Infectious Disease"/>
            <person name="Wu L."/>
            <person name="Ma J."/>
        </authorList>
    </citation>
    <scope>NUCLEOTIDE SEQUENCE [LARGE SCALE GENOMIC DNA]</scope>
    <source>
        <strain evidence="6">CCUG 63563</strain>
    </source>
</reference>
<evidence type="ECO:0000259" key="4">
    <source>
        <dbReference type="PROSITE" id="PS50111"/>
    </source>
</evidence>
<dbReference type="CDD" id="cd11386">
    <property type="entry name" value="MCP_signal"/>
    <property type="match status" value="1"/>
</dbReference>
<protein>
    <submittedName>
        <fullName evidence="5">Globin-coupled sensor protein</fullName>
    </submittedName>
</protein>
<dbReference type="PRINTS" id="PR00260">
    <property type="entry name" value="CHEMTRNSDUCR"/>
</dbReference>
<dbReference type="PANTHER" id="PTHR32089">
    <property type="entry name" value="METHYL-ACCEPTING CHEMOTAXIS PROTEIN MCPB"/>
    <property type="match status" value="1"/>
</dbReference>
<dbReference type="Pfam" id="PF00015">
    <property type="entry name" value="MCPsignal"/>
    <property type="match status" value="1"/>
</dbReference>
<dbReference type="Proteomes" id="UP001596976">
    <property type="component" value="Unassembled WGS sequence"/>
</dbReference>
<dbReference type="InterPro" id="IPR004090">
    <property type="entry name" value="Chemotax_Me-accpt_rcpt"/>
</dbReference>
<evidence type="ECO:0000256" key="3">
    <source>
        <dbReference type="PROSITE-ProRule" id="PRU00284"/>
    </source>
</evidence>
<dbReference type="Pfam" id="PF13682">
    <property type="entry name" value="CZB"/>
    <property type="match status" value="1"/>
</dbReference>
<name>A0ABW3GWH1_9BACL</name>
<dbReference type="Gene3D" id="1.20.120.30">
    <property type="entry name" value="Aspartate receptor, ligand-binding domain"/>
    <property type="match status" value="1"/>
</dbReference>
<keyword evidence="1 3" id="KW-0807">Transducer</keyword>
<comment type="similarity">
    <text evidence="2">Belongs to the methyl-accepting chemotaxis (MCP) protein family.</text>
</comment>
<dbReference type="SMART" id="SM00283">
    <property type="entry name" value="MA"/>
    <property type="match status" value="1"/>
</dbReference>
<dbReference type="Gene3D" id="1.10.287.950">
    <property type="entry name" value="Methyl-accepting chemotaxis protein"/>
    <property type="match status" value="1"/>
</dbReference>
<evidence type="ECO:0000313" key="6">
    <source>
        <dbReference type="Proteomes" id="UP001596976"/>
    </source>
</evidence>
<proteinExistence type="inferred from homology"/>
<dbReference type="PROSITE" id="PS50111">
    <property type="entry name" value="CHEMOTAXIS_TRANSDUC_2"/>
    <property type="match status" value="1"/>
</dbReference>
<comment type="caution">
    <text evidence="5">The sequence shown here is derived from an EMBL/GenBank/DDBJ whole genome shotgun (WGS) entry which is preliminary data.</text>
</comment>
<dbReference type="InterPro" id="IPR004089">
    <property type="entry name" value="MCPsignal_dom"/>
</dbReference>
<dbReference type="EMBL" id="JBHTJF010000001">
    <property type="protein sequence ID" value="MFD0942240.1"/>
    <property type="molecule type" value="Genomic_DNA"/>
</dbReference>